<gene>
    <name evidence="2" type="ORF">GA0111570_105282</name>
</gene>
<sequence>MSQRSTTTARPVALPNIPALPEERHLASTSRPDPIAHLSTEDIEQIGRELDAMRDEVLSTRGARDAAYVRRIIRTQRILEMSSRTVLLASRYWPAWVVGTAGLSASKILENMELGHNTLHGQWDWMRDPKIHSTTWQWDMASPPAQWQRSHNAGHHKYTNIIGLDEDLGYGLIRVDPNQPWKLSHVFGPVLNMFNAALFQYGIAAYDLDIEGYQNGKRDKKAFRADLSALLTRVRKNATRDYVLYPLLSGPSALPTLAANATANLVRNLWAHSVIFCGHFPSGIQTFEADSIDDETRGEWYVRQMLGSGNISGSPLLHLMTGNLSFQIEHHLFPDLPSNRYSELAPRVQELMERYGLTYVTGPLPKQVASAWAKIFRYSLPNADGEETRVKQLRDALADQLRGIGDKVRERAGARTPSLGALTA</sequence>
<reference evidence="2 3" key="1">
    <citation type="submission" date="2016-06" db="EMBL/GenBank/DDBJ databases">
        <authorList>
            <person name="Olsen C.W."/>
            <person name="Carey S."/>
            <person name="Hinshaw L."/>
            <person name="Karasin A.I."/>
        </authorList>
    </citation>
    <scope>NUCLEOTIDE SEQUENCE [LARGE SCALE GENOMIC DNA]</scope>
    <source>
        <strain evidence="2 3">LZ-22</strain>
    </source>
</reference>
<dbReference type="CDD" id="cd03506">
    <property type="entry name" value="Delta6-FADS-like"/>
    <property type="match status" value="1"/>
</dbReference>
<dbReference type="InterPro" id="IPR005804">
    <property type="entry name" value="FA_desaturase_dom"/>
</dbReference>
<dbReference type="GO" id="GO:0016717">
    <property type="term" value="F:oxidoreductase activity, acting on paired donors, with oxidation of a pair of donors resulting in the reduction of molecular oxygen to two molecules of water"/>
    <property type="evidence" value="ECO:0007669"/>
    <property type="project" value="TreeGrafter"/>
</dbReference>
<dbReference type="EMBL" id="FMYF01000005">
    <property type="protein sequence ID" value="SDB87001.1"/>
    <property type="molecule type" value="Genomic_DNA"/>
</dbReference>
<evidence type="ECO:0000313" key="3">
    <source>
        <dbReference type="Proteomes" id="UP000199086"/>
    </source>
</evidence>
<name>A0A1G6GYG5_9ACTN</name>
<dbReference type="GO" id="GO:0016020">
    <property type="term" value="C:membrane"/>
    <property type="evidence" value="ECO:0007669"/>
    <property type="project" value="TreeGrafter"/>
</dbReference>
<dbReference type="PANTHER" id="PTHR19353:SF19">
    <property type="entry name" value="DELTA(5) FATTY ACID DESATURASE C-RELATED"/>
    <property type="match status" value="1"/>
</dbReference>
<dbReference type="PANTHER" id="PTHR19353">
    <property type="entry name" value="FATTY ACID DESATURASE 2"/>
    <property type="match status" value="1"/>
</dbReference>
<proteinExistence type="predicted"/>
<evidence type="ECO:0000259" key="1">
    <source>
        <dbReference type="Pfam" id="PF00487"/>
    </source>
</evidence>
<dbReference type="AlphaFoldDB" id="A0A1G6GYG5"/>
<dbReference type="OrthoDB" id="104711at2"/>
<dbReference type="Proteomes" id="UP000199086">
    <property type="component" value="Unassembled WGS sequence"/>
</dbReference>
<dbReference type="GO" id="GO:0008610">
    <property type="term" value="P:lipid biosynthetic process"/>
    <property type="evidence" value="ECO:0007669"/>
    <property type="project" value="UniProtKB-ARBA"/>
</dbReference>
<dbReference type="RefSeq" id="WP_092610069.1">
    <property type="nucleotide sequence ID" value="NZ_FMYF01000005.1"/>
</dbReference>
<dbReference type="Pfam" id="PF00487">
    <property type="entry name" value="FA_desaturase"/>
    <property type="match status" value="1"/>
</dbReference>
<organism evidence="2 3">
    <name type="scientific">Raineyella antarctica</name>
    <dbReference type="NCBI Taxonomy" id="1577474"/>
    <lineage>
        <taxon>Bacteria</taxon>
        <taxon>Bacillati</taxon>
        <taxon>Actinomycetota</taxon>
        <taxon>Actinomycetes</taxon>
        <taxon>Propionibacteriales</taxon>
        <taxon>Propionibacteriaceae</taxon>
        <taxon>Raineyella</taxon>
    </lineage>
</organism>
<keyword evidence="3" id="KW-1185">Reference proteome</keyword>
<evidence type="ECO:0000313" key="2">
    <source>
        <dbReference type="EMBL" id="SDB87001.1"/>
    </source>
</evidence>
<protein>
    <submittedName>
        <fullName evidence="2">Linoleoyl-CoA desaturase</fullName>
    </submittedName>
</protein>
<accession>A0A1G6GYG5</accession>
<feature type="domain" description="Fatty acid desaturase" evidence="1">
    <location>
        <begin position="93"/>
        <end position="361"/>
    </location>
</feature>
<dbReference type="InterPro" id="IPR012171">
    <property type="entry name" value="Fatty_acid_desaturase"/>
</dbReference>
<dbReference type="STRING" id="1577474.GA0111570_105282"/>